<evidence type="ECO:0000256" key="4">
    <source>
        <dbReference type="ARBA" id="ARBA00013858"/>
    </source>
</evidence>
<sequence>MIRIQTEDFDVGTEIAALENNGRSGAIATFTGLVRNRGDRQDVAALFLEHYPGMTENVIADLIDQARGRWTIDDARVIHRVGHLPLGDRIVFVGVSSAHRQDAFAACEFIMDALKTSAPFWKKEITADGESHWVEQKDSDREKAKGWGNG</sequence>
<evidence type="ECO:0000256" key="1">
    <source>
        <dbReference type="ARBA" id="ARBA00005046"/>
    </source>
</evidence>
<evidence type="ECO:0000313" key="14">
    <source>
        <dbReference type="Proteomes" id="UP000013165"/>
    </source>
</evidence>
<dbReference type="GO" id="GO:0006777">
    <property type="term" value="P:Mo-molybdopterin cofactor biosynthetic process"/>
    <property type="evidence" value="ECO:0007669"/>
    <property type="project" value="UniProtKB-KW"/>
</dbReference>
<keyword evidence="5" id="KW-0501">Molybdenum cofactor biosynthesis</keyword>
<comment type="catalytic activity">
    <reaction evidence="11">
        <text>2 [molybdopterin-synthase sulfur-carrier protein]-C-terminal-Gly-aminoethanethioate + cyclic pyranopterin phosphate + H2O = molybdopterin + 2 [molybdopterin-synthase sulfur-carrier protein]-C-terminal Gly-Gly + 2 H(+)</text>
        <dbReference type="Rhea" id="RHEA:26333"/>
        <dbReference type="Rhea" id="RHEA-COMP:12202"/>
        <dbReference type="Rhea" id="RHEA-COMP:19907"/>
        <dbReference type="ChEBI" id="CHEBI:15377"/>
        <dbReference type="ChEBI" id="CHEBI:15378"/>
        <dbReference type="ChEBI" id="CHEBI:58698"/>
        <dbReference type="ChEBI" id="CHEBI:59648"/>
        <dbReference type="ChEBI" id="CHEBI:90778"/>
        <dbReference type="ChEBI" id="CHEBI:232372"/>
        <dbReference type="EC" id="2.8.1.12"/>
    </reaction>
</comment>
<evidence type="ECO:0000256" key="3">
    <source>
        <dbReference type="ARBA" id="ARBA00011950"/>
    </source>
</evidence>
<dbReference type="SUPFAM" id="SSF54690">
    <property type="entry name" value="Molybdopterin synthase subunit MoaE"/>
    <property type="match status" value="1"/>
</dbReference>
<dbReference type="EMBL" id="APLQ01000011">
    <property type="protein sequence ID" value="ENO14707.1"/>
    <property type="molecule type" value="Genomic_DNA"/>
</dbReference>
<comment type="pathway">
    <text evidence="1">Cofactor biosynthesis; molybdopterin biosynthesis.</text>
</comment>
<dbReference type="InterPro" id="IPR036563">
    <property type="entry name" value="MoaE_sf"/>
</dbReference>
<evidence type="ECO:0000256" key="5">
    <source>
        <dbReference type="ARBA" id="ARBA00023150"/>
    </source>
</evidence>
<accession>N6WUP2</accession>
<dbReference type="OrthoDB" id="9803224at2"/>
<comment type="caution">
    <text evidence="13">The sequence shown here is derived from an EMBL/GenBank/DDBJ whole genome shotgun (WGS) entry which is preliminary data.</text>
</comment>
<evidence type="ECO:0000256" key="10">
    <source>
        <dbReference type="ARBA" id="ARBA00032474"/>
    </source>
</evidence>
<dbReference type="STRING" id="626887.J057_05131"/>
<comment type="subunit">
    <text evidence="6">Heterotetramer of 2 MoaD subunits and 2 MoaE subunits. Also stable as homodimer. The enzyme changes between these two forms during catalysis.</text>
</comment>
<dbReference type="UniPathway" id="UPA00344"/>
<evidence type="ECO:0000313" key="13">
    <source>
        <dbReference type="EMBL" id="ENO14707.1"/>
    </source>
</evidence>
<name>N6WUP2_9GAMM</name>
<evidence type="ECO:0000256" key="9">
    <source>
        <dbReference type="ARBA" id="ARBA00030781"/>
    </source>
</evidence>
<dbReference type="NCBIfam" id="NF007959">
    <property type="entry name" value="PRK10678.1"/>
    <property type="match status" value="1"/>
</dbReference>
<gene>
    <name evidence="13" type="ORF">J057_05131</name>
</gene>
<dbReference type="AlphaFoldDB" id="N6WUP2"/>
<evidence type="ECO:0000256" key="2">
    <source>
        <dbReference type="ARBA" id="ARBA00005426"/>
    </source>
</evidence>
<evidence type="ECO:0000256" key="11">
    <source>
        <dbReference type="ARBA" id="ARBA00049878"/>
    </source>
</evidence>
<dbReference type="EC" id="2.8.1.12" evidence="3"/>
<feature type="region of interest" description="Disordered" evidence="12">
    <location>
        <begin position="131"/>
        <end position="150"/>
    </location>
</feature>
<evidence type="ECO:0000256" key="6">
    <source>
        <dbReference type="ARBA" id="ARBA00026066"/>
    </source>
</evidence>
<keyword evidence="14" id="KW-1185">Reference proteome</keyword>
<dbReference type="Proteomes" id="UP000013165">
    <property type="component" value="Unassembled WGS sequence"/>
</dbReference>
<dbReference type="eggNOG" id="COG0314">
    <property type="taxonomic scope" value="Bacteria"/>
</dbReference>
<dbReference type="HOGENOM" id="CLU_089568_2_1_6"/>
<dbReference type="Pfam" id="PF02391">
    <property type="entry name" value="MoaE"/>
    <property type="match status" value="1"/>
</dbReference>
<dbReference type="Gene3D" id="3.90.1170.40">
    <property type="entry name" value="Molybdopterin biosynthesis MoaE subunit"/>
    <property type="match status" value="1"/>
</dbReference>
<protein>
    <recommendedName>
        <fullName evidence="4">Molybdopterin synthase catalytic subunit</fullName>
        <ecNumber evidence="3">2.8.1.12</ecNumber>
    </recommendedName>
    <alternativeName>
        <fullName evidence="9">MPT synthase subunit 2</fullName>
    </alternativeName>
    <alternativeName>
        <fullName evidence="7">Molybdenum cofactor biosynthesis protein E</fullName>
    </alternativeName>
    <alternativeName>
        <fullName evidence="8">Molybdopterin-converting factor large subunit</fullName>
    </alternativeName>
    <alternativeName>
        <fullName evidence="10">Molybdopterin-converting factor subunit 2</fullName>
    </alternativeName>
</protein>
<comment type="similarity">
    <text evidence="2">Belongs to the MoaE family.</text>
</comment>
<dbReference type="PANTHER" id="PTHR23404">
    <property type="entry name" value="MOLYBDOPTERIN SYNTHASE RELATED"/>
    <property type="match status" value="1"/>
</dbReference>
<reference evidence="13 14" key="1">
    <citation type="journal article" date="2013" name="Genome Announc.">
        <title>Genome Sequence of the Polycyclic Aromatic Hydrocarbon-Degrading Bacterium Strain Marinobacter nanhaiticus D15-8WT.</title>
        <authorList>
            <person name="Cui Z."/>
            <person name="Gao W."/>
            <person name="Li Q."/>
            <person name="Xu G."/>
            <person name="Zheng L."/>
        </authorList>
    </citation>
    <scope>NUCLEOTIDE SEQUENCE [LARGE SCALE GENOMIC DNA]</scope>
    <source>
        <strain evidence="13 14">D15-8W</strain>
    </source>
</reference>
<dbReference type="PATRIC" id="fig|626887.3.peg.1014"/>
<dbReference type="InterPro" id="IPR003448">
    <property type="entry name" value="Mopterin_biosynth_MoaE"/>
</dbReference>
<organism evidence="13 14">
    <name type="scientific">Marinobacter nanhaiticus D15-8W</name>
    <dbReference type="NCBI Taxonomy" id="626887"/>
    <lineage>
        <taxon>Bacteria</taxon>
        <taxon>Pseudomonadati</taxon>
        <taxon>Pseudomonadota</taxon>
        <taxon>Gammaproteobacteria</taxon>
        <taxon>Pseudomonadales</taxon>
        <taxon>Marinobacteraceae</taxon>
        <taxon>Marinobacter</taxon>
    </lineage>
</organism>
<evidence type="ECO:0000256" key="12">
    <source>
        <dbReference type="SAM" id="MobiDB-lite"/>
    </source>
</evidence>
<dbReference type="RefSeq" id="WP_004579004.1">
    <property type="nucleotide sequence ID" value="NZ_AP028878.1"/>
</dbReference>
<dbReference type="GO" id="GO:0030366">
    <property type="term" value="F:molybdopterin synthase activity"/>
    <property type="evidence" value="ECO:0007669"/>
    <property type="project" value="UniProtKB-EC"/>
</dbReference>
<dbReference type="CDD" id="cd00756">
    <property type="entry name" value="MoaE"/>
    <property type="match status" value="1"/>
</dbReference>
<proteinExistence type="inferred from homology"/>
<evidence type="ECO:0000256" key="7">
    <source>
        <dbReference type="ARBA" id="ARBA00029745"/>
    </source>
</evidence>
<evidence type="ECO:0000256" key="8">
    <source>
        <dbReference type="ARBA" id="ARBA00030407"/>
    </source>
</evidence>